<name>A0AAU7PR84_9FIRM</name>
<sequence>MKTRIKISAIFILAAMLMVLVTGCKKSEGSGKEPEALKGDLTSIIETIYEKAKVDLNVENTAIDLTNKDMVKYNMGLEDASKVKEAVVSEALISSQAYSLVLVRVNDAADAEAVAKGMRDGIDQRKWICVMADDLQIVTHNDLVMLVMVASTMKDTVTSQQIVDAFREMCGTDFGLTLTK</sequence>
<evidence type="ECO:0008006" key="2">
    <source>
        <dbReference type="Google" id="ProtNLM"/>
    </source>
</evidence>
<accession>A0AAU7PR84</accession>
<evidence type="ECO:0000313" key="1">
    <source>
        <dbReference type="EMBL" id="XBS54881.1"/>
    </source>
</evidence>
<protein>
    <recommendedName>
        <fullName evidence="2">DUF4252 domain-containing protein</fullName>
    </recommendedName>
</protein>
<gene>
    <name evidence="1" type="ORF">ABFV83_03550</name>
</gene>
<dbReference type="PROSITE" id="PS51257">
    <property type="entry name" value="PROKAR_LIPOPROTEIN"/>
    <property type="match status" value="1"/>
</dbReference>
<dbReference type="EMBL" id="CP157940">
    <property type="protein sequence ID" value="XBS54881.1"/>
    <property type="molecule type" value="Genomic_DNA"/>
</dbReference>
<organism evidence="1">
    <name type="scientific">Lacrimispora sp. BS-2</name>
    <dbReference type="NCBI Taxonomy" id="3151850"/>
    <lineage>
        <taxon>Bacteria</taxon>
        <taxon>Bacillati</taxon>
        <taxon>Bacillota</taxon>
        <taxon>Clostridia</taxon>
        <taxon>Lachnospirales</taxon>
        <taxon>Lachnospiraceae</taxon>
        <taxon>Lacrimispora</taxon>
    </lineage>
</organism>
<dbReference type="RefSeq" id="WP_349947569.1">
    <property type="nucleotide sequence ID" value="NZ_CP157940.1"/>
</dbReference>
<proteinExistence type="predicted"/>
<dbReference type="AlphaFoldDB" id="A0AAU7PR84"/>
<reference evidence="1" key="1">
    <citation type="submission" date="2024-06" db="EMBL/GenBank/DDBJ databases">
        <title>Lacrimispora cavernae sp. nov., a novel anaerobe isolated from bat guano pile inside a cave.</title>
        <authorList>
            <person name="Miller S.L."/>
            <person name="Lu N."/>
            <person name="King J."/>
            <person name="Sankaranarayanan K."/>
            <person name="Lawson P.A."/>
        </authorList>
    </citation>
    <scope>NUCLEOTIDE SEQUENCE</scope>
    <source>
        <strain evidence="1">BS-2</strain>
    </source>
</reference>